<dbReference type="Pfam" id="PF13411">
    <property type="entry name" value="MerR_1"/>
    <property type="match status" value="1"/>
</dbReference>
<accession>A0AAJ3HSL0</accession>
<dbReference type="SMART" id="SM00422">
    <property type="entry name" value="HTH_MERR"/>
    <property type="match status" value="1"/>
</dbReference>
<reference evidence="2 3" key="1">
    <citation type="submission" date="2016-04" db="EMBL/GenBank/DDBJ databases">
        <title>ATOL: Assembling a taxonomically balanced genome-scale reconstruction of the evolutionary history of the Enterobacteriaceae.</title>
        <authorList>
            <person name="Plunkett G.III."/>
            <person name="Neeno-Eckwall E.C."/>
            <person name="Glasner J.D."/>
            <person name="Perna N.T."/>
        </authorList>
    </citation>
    <scope>NUCLEOTIDE SEQUENCE [LARGE SCALE GENOMIC DNA]</scope>
    <source>
        <strain evidence="2 3">ATCC 700826</strain>
    </source>
</reference>
<evidence type="ECO:0000259" key="1">
    <source>
        <dbReference type="PROSITE" id="PS50937"/>
    </source>
</evidence>
<dbReference type="SUPFAM" id="SSF46955">
    <property type="entry name" value="Putative DNA-binding domain"/>
    <property type="match status" value="1"/>
</dbReference>
<dbReference type="RefSeq" id="WP_082918411.1">
    <property type="nucleotide sequence ID" value="NZ_LXEV01000023.1"/>
</dbReference>
<proteinExistence type="predicted"/>
<name>A0AAJ3HSL0_PROHU</name>
<dbReference type="Gene3D" id="1.10.1660.10">
    <property type="match status" value="1"/>
</dbReference>
<protein>
    <submittedName>
        <fullName evidence="2">MerR family transcriptional regulator</fullName>
    </submittedName>
</protein>
<dbReference type="PROSITE" id="PS50937">
    <property type="entry name" value="HTH_MERR_2"/>
    <property type="match status" value="1"/>
</dbReference>
<feature type="domain" description="HTH merR-type" evidence="1">
    <location>
        <begin position="1"/>
        <end position="58"/>
    </location>
</feature>
<dbReference type="GO" id="GO:0003677">
    <property type="term" value="F:DNA binding"/>
    <property type="evidence" value="ECO:0007669"/>
    <property type="project" value="InterPro"/>
</dbReference>
<dbReference type="AlphaFoldDB" id="A0AAJ3HSL0"/>
<dbReference type="InterPro" id="IPR009061">
    <property type="entry name" value="DNA-bd_dom_put_sf"/>
</dbReference>
<gene>
    <name evidence="2" type="ORF">M997_1959</name>
</gene>
<sequence length="58" mass="6499">MDITEVSQSTGLASFAIRYYEKKGLINAIGCKGLKRVYHPEILARLALISLAQQAYFH</sequence>
<evidence type="ECO:0000313" key="2">
    <source>
        <dbReference type="EMBL" id="OAT46478.1"/>
    </source>
</evidence>
<dbReference type="GO" id="GO:0006355">
    <property type="term" value="P:regulation of DNA-templated transcription"/>
    <property type="evidence" value="ECO:0007669"/>
    <property type="project" value="InterPro"/>
</dbReference>
<dbReference type="EMBL" id="LXEV01000023">
    <property type="protein sequence ID" value="OAT46478.1"/>
    <property type="molecule type" value="Genomic_DNA"/>
</dbReference>
<comment type="caution">
    <text evidence="2">The sequence shown here is derived from an EMBL/GenBank/DDBJ whole genome shotgun (WGS) entry which is preliminary data.</text>
</comment>
<evidence type="ECO:0000313" key="3">
    <source>
        <dbReference type="Proteomes" id="UP000078250"/>
    </source>
</evidence>
<keyword evidence="3" id="KW-1185">Reference proteome</keyword>
<dbReference type="Proteomes" id="UP000078250">
    <property type="component" value="Unassembled WGS sequence"/>
</dbReference>
<organism evidence="2 3">
    <name type="scientific">Proteus hauseri ATCC 700826</name>
    <dbReference type="NCBI Taxonomy" id="1354271"/>
    <lineage>
        <taxon>Bacteria</taxon>
        <taxon>Pseudomonadati</taxon>
        <taxon>Pseudomonadota</taxon>
        <taxon>Gammaproteobacteria</taxon>
        <taxon>Enterobacterales</taxon>
        <taxon>Morganellaceae</taxon>
        <taxon>Proteus</taxon>
    </lineage>
</organism>
<dbReference type="InterPro" id="IPR000551">
    <property type="entry name" value="MerR-type_HTH_dom"/>
</dbReference>